<dbReference type="InterPro" id="IPR001932">
    <property type="entry name" value="PPM-type_phosphatase-like_dom"/>
</dbReference>
<gene>
    <name evidence="13" type="ORF">VNO78_08286</name>
</gene>
<evidence type="ECO:0000256" key="4">
    <source>
        <dbReference type="ARBA" id="ARBA00022723"/>
    </source>
</evidence>
<dbReference type="AlphaFoldDB" id="A0AAN9XSG9"/>
<organism evidence="13 14">
    <name type="scientific">Psophocarpus tetragonolobus</name>
    <name type="common">Winged bean</name>
    <name type="synonym">Dolichos tetragonolobus</name>
    <dbReference type="NCBI Taxonomy" id="3891"/>
    <lineage>
        <taxon>Eukaryota</taxon>
        <taxon>Viridiplantae</taxon>
        <taxon>Streptophyta</taxon>
        <taxon>Embryophyta</taxon>
        <taxon>Tracheophyta</taxon>
        <taxon>Spermatophyta</taxon>
        <taxon>Magnoliopsida</taxon>
        <taxon>eudicotyledons</taxon>
        <taxon>Gunneridae</taxon>
        <taxon>Pentapetalae</taxon>
        <taxon>rosids</taxon>
        <taxon>fabids</taxon>
        <taxon>Fabales</taxon>
        <taxon>Fabaceae</taxon>
        <taxon>Papilionoideae</taxon>
        <taxon>50 kb inversion clade</taxon>
        <taxon>NPAAA clade</taxon>
        <taxon>indigoferoid/millettioid clade</taxon>
        <taxon>Phaseoleae</taxon>
        <taxon>Psophocarpus</taxon>
    </lineage>
</organism>
<dbReference type="SMART" id="SM00331">
    <property type="entry name" value="PP2C_SIG"/>
    <property type="match status" value="1"/>
</dbReference>
<dbReference type="GO" id="GO:0009507">
    <property type="term" value="C:chloroplast"/>
    <property type="evidence" value="ECO:0007669"/>
    <property type="project" value="TreeGrafter"/>
</dbReference>
<dbReference type="GO" id="GO:0046872">
    <property type="term" value="F:metal ion binding"/>
    <property type="evidence" value="ECO:0007669"/>
    <property type="project" value="UniProtKB-UniRule"/>
</dbReference>
<dbReference type="PROSITE" id="PS51746">
    <property type="entry name" value="PPM_2"/>
    <property type="match status" value="1"/>
</dbReference>
<protein>
    <recommendedName>
        <fullName evidence="11">Protein phosphatase</fullName>
        <ecNumber evidence="11">3.1.3.16</ecNumber>
    </recommendedName>
</protein>
<comment type="catalytic activity">
    <reaction evidence="10 11">
        <text>O-phospho-L-threonyl-[protein] + H2O = L-threonyl-[protein] + phosphate</text>
        <dbReference type="Rhea" id="RHEA:47004"/>
        <dbReference type="Rhea" id="RHEA-COMP:11060"/>
        <dbReference type="Rhea" id="RHEA-COMP:11605"/>
        <dbReference type="ChEBI" id="CHEBI:15377"/>
        <dbReference type="ChEBI" id="CHEBI:30013"/>
        <dbReference type="ChEBI" id="CHEBI:43474"/>
        <dbReference type="ChEBI" id="CHEBI:61977"/>
        <dbReference type="EC" id="3.1.3.16"/>
    </reaction>
</comment>
<keyword evidence="14" id="KW-1185">Reference proteome</keyword>
<dbReference type="GO" id="GO:0004722">
    <property type="term" value="F:protein serine/threonine phosphatase activity"/>
    <property type="evidence" value="ECO:0007669"/>
    <property type="project" value="UniProtKB-EC"/>
</dbReference>
<dbReference type="InterPro" id="IPR039123">
    <property type="entry name" value="PPTC7"/>
</dbReference>
<sequence>MPGILSRLNSIIYCHIRETITRQGVPSSLHRNSALSLCSLYSTSFLSGSTYCSSSHALNTDSMVTASHSNAVLGDVYVDGLISSCGGVLDFTKPDVVHFKDKTCDGCLRGSVNFRRSQPFYGCLSFGGSTLDANRRIRNSSLLHGSWLNNFSTSSSACTLAGAAHAVLFDGSPPDEQLANSSFSPDLTTVSGKPLKMLSGSCYLPHPDKEETGGEDAHFICTDEQAIGVADGVGGWADVGVNAGLFARELISNSVTAIQEEPKGCFDPTRVLEKAHANTKAKGSSTACIVALTDTGLHAINLGDSGFIVVRDGCTIFQSPVQQHDFNFSYQLERGNNADLPSSGEVFTIPVASGDVVIAGTDGLFDNLYNSEITAVVVHAIRAGLEPQVTAQKIAALARQRALDKSRPTPFSTAAQEAGFRYYGGKLDDITVVVSYISGSVSE</sequence>
<keyword evidence="8 11" id="KW-0464">Manganese</keyword>
<evidence type="ECO:0000313" key="14">
    <source>
        <dbReference type="Proteomes" id="UP001386955"/>
    </source>
</evidence>
<keyword evidence="6 11" id="KW-0460">Magnesium</keyword>
<dbReference type="SUPFAM" id="SSF81606">
    <property type="entry name" value="PP2C-like"/>
    <property type="match status" value="1"/>
</dbReference>
<keyword evidence="5 11" id="KW-0378">Hydrolase</keyword>
<comment type="cofactor">
    <cofactor evidence="2 11">
        <name>Mg(2+)</name>
        <dbReference type="ChEBI" id="CHEBI:18420"/>
    </cofactor>
</comment>
<comment type="caution">
    <text evidence="13">The sequence shown here is derived from an EMBL/GenBank/DDBJ whole genome shotgun (WGS) entry which is preliminary data.</text>
</comment>
<reference evidence="13 14" key="1">
    <citation type="submission" date="2024-01" db="EMBL/GenBank/DDBJ databases">
        <title>The genomes of 5 underutilized Papilionoideae crops provide insights into root nodulation and disease resistanc.</title>
        <authorList>
            <person name="Jiang F."/>
        </authorList>
    </citation>
    <scope>NUCLEOTIDE SEQUENCE [LARGE SCALE GENOMIC DNA]</scope>
    <source>
        <strain evidence="13">DUOXIRENSHENG_FW03</strain>
        <tissue evidence="13">Leaves</tissue>
    </source>
</reference>
<evidence type="ECO:0000256" key="11">
    <source>
        <dbReference type="RuleBase" id="RU366020"/>
    </source>
</evidence>
<evidence type="ECO:0000256" key="6">
    <source>
        <dbReference type="ARBA" id="ARBA00022842"/>
    </source>
</evidence>
<dbReference type="SMART" id="SM00332">
    <property type="entry name" value="PP2Cc"/>
    <property type="match status" value="1"/>
</dbReference>
<evidence type="ECO:0000256" key="1">
    <source>
        <dbReference type="ARBA" id="ARBA00001936"/>
    </source>
</evidence>
<dbReference type="EC" id="3.1.3.16" evidence="11"/>
<dbReference type="PANTHER" id="PTHR12320">
    <property type="entry name" value="PROTEIN PHOSPHATASE 2C"/>
    <property type="match status" value="1"/>
</dbReference>
<dbReference type="InterPro" id="IPR036457">
    <property type="entry name" value="PPM-type-like_dom_sf"/>
</dbReference>
<dbReference type="PANTHER" id="PTHR12320:SF83">
    <property type="entry name" value="PROTEIN PHOSPHATASE 2C 55-RELATED"/>
    <property type="match status" value="1"/>
</dbReference>
<evidence type="ECO:0000256" key="3">
    <source>
        <dbReference type="ARBA" id="ARBA00006702"/>
    </source>
</evidence>
<evidence type="ECO:0000256" key="5">
    <source>
        <dbReference type="ARBA" id="ARBA00022801"/>
    </source>
</evidence>
<evidence type="ECO:0000313" key="13">
    <source>
        <dbReference type="EMBL" id="KAK7406657.1"/>
    </source>
</evidence>
<feature type="domain" description="PPM-type phosphatase" evidence="12">
    <location>
        <begin position="198"/>
        <end position="437"/>
    </location>
</feature>
<name>A0AAN9XSG9_PSOTE</name>
<evidence type="ECO:0000256" key="2">
    <source>
        <dbReference type="ARBA" id="ARBA00001946"/>
    </source>
</evidence>
<dbReference type="Proteomes" id="UP001386955">
    <property type="component" value="Unassembled WGS sequence"/>
</dbReference>
<proteinExistence type="inferred from homology"/>
<dbReference type="FunFam" id="3.60.40.10:FF:000138">
    <property type="entry name" value="5-azacytidine resistance protein azr1"/>
    <property type="match status" value="1"/>
</dbReference>
<dbReference type="Pfam" id="PF13672">
    <property type="entry name" value="PP2C_2"/>
    <property type="match status" value="1"/>
</dbReference>
<accession>A0AAN9XSG9</accession>
<dbReference type="EMBL" id="JAYMYS010000002">
    <property type="protein sequence ID" value="KAK7406657.1"/>
    <property type="molecule type" value="Genomic_DNA"/>
</dbReference>
<comment type="similarity">
    <text evidence="3 11">Belongs to the PP2C family.</text>
</comment>
<evidence type="ECO:0000256" key="9">
    <source>
        <dbReference type="ARBA" id="ARBA00047761"/>
    </source>
</evidence>
<dbReference type="Gene3D" id="3.60.40.10">
    <property type="entry name" value="PPM-type phosphatase domain"/>
    <property type="match status" value="2"/>
</dbReference>
<comment type="cofactor">
    <cofactor evidence="1 11">
        <name>Mn(2+)</name>
        <dbReference type="ChEBI" id="CHEBI:29035"/>
    </cofactor>
</comment>
<keyword evidence="4 11" id="KW-0479">Metal-binding</keyword>
<evidence type="ECO:0000256" key="7">
    <source>
        <dbReference type="ARBA" id="ARBA00022912"/>
    </source>
</evidence>
<evidence type="ECO:0000256" key="8">
    <source>
        <dbReference type="ARBA" id="ARBA00023211"/>
    </source>
</evidence>
<keyword evidence="7 11" id="KW-0904">Protein phosphatase</keyword>
<comment type="catalytic activity">
    <reaction evidence="9 11">
        <text>O-phospho-L-seryl-[protein] + H2O = L-seryl-[protein] + phosphate</text>
        <dbReference type="Rhea" id="RHEA:20629"/>
        <dbReference type="Rhea" id="RHEA-COMP:9863"/>
        <dbReference type="Rhea" id="RHEA-COMP:11604"/>
        <dbReference type="ChEBI" id="CHEBI:15377"/>
        <dbReference type="ChEBI" id="CHEBI:29999"/>
        <dbReference type="ChEBI" id="CHEBI:43474"/>
        <dbReference type="ChEBI" id="CHEBI:83421"/>
        <dbReference type="EC" id="3.1.3.16"/>
    </reaction>
</comment>
<evidence type="ECO:0000256" key="10">
    <source>
        <dbReference type="ARBA" id="ARBA00048336"/>
    </source>
</evidence>
<evidence type="ECO:0000259" key="12">
    <source>
        <dbReference type="PROSITE" id="PS51746"/>
    </source>
</evidence>